<evidence type="ECO:0000313" key="1">
    <source>
        <dbReference type="EMBL" id="OJA11082.1"/>
    </source>
</evidence>
<accession>A0A1J8QNV1</accession>
<comment type="caution">
    <text evidence="1">The sequence shown here is derived from an EMBL/GenBank/DDBJ whole genome shotgun (WGS) entry which is preliminary data.</text>
</comment>
<name>A0A1J8QNV1_9AGAM</name>
<evidence type="ECO:0000313" key="2">
    <source>
        <dbReference type="Proteomes" id="UP000183567"/>
    </source>
</evidence>
<sequence length="20" mass="2255">MYEDKAARAAVLVEPVEHLI</sequence>
<dbReference type="Proteomes" id="UP000183567">
    <property type="component" value="Unassembled WGS sequence"/>
</dbReference>
<dbReference type="EMBL" id="LVVM01005247">
    <property type="protein sequence ID" value="OJA11082.1"/>
    <property type="molecule type" value="Genomic_DNA"/>
</dbReference>
<dbReference type="AlphaFoldDB" id="A0A1J8QNV1"/>
<proteinExistence type="predicted"/>
<keyword evidence="2" id="KW-1185">Reference proteome</keyword>
<protein>
    <submittedName>
        <fullName evidence="1">Uncharacterized protein</fullName>
    </submittedName>
</protein>
<gene>
    <name evidence="1" type="ORF">AZE42_10999</name>
</gene>
<reference evidence="1 2" key="1">
    <citation type="submission" date="2016-03" db="EMBL/GenBank/DDBJ databases">
        <title>Comparative genomics of the ectomycorrhizal sister species Rhizopogon vinicolor and Rhizopogon vesiculosus (Basidiomycota: Boletales) reveals a divergence of the mating type B locus.</title>
        <authorList>
            <person name="Mujic A.B."/>
            <person name="Kuo A."/>
            <person name="Tritt A."/>
            <person name="Lipzen A."/>
            <person name="Chen C."/>
            <person name="Johnson J."/>
            <person name="Sharma A."/>
            <person name="Barry K."/>
            <person name="Grigoriev I.V."/>
            <person name="Spatafora J.W."/>
        </authorList>
    </citation>
    <scope>NUCLEOTIDE SEQUENCE [LARGE SCALE GENOMIC DNA]</scope>
    <source>
        <strain evidence="1 2">AM-OR11-056</strain>
    </source>
</reference>
<organism evidence="1 2">
    <name type="scientific">Rhizopogon vesiculosus</name>
    <dbReference type="NCBI Taxonomy" id="180088"/>
    <lineage>
        <taxon>Eukaryota</taxon>
        <taxon>Fungi</taxon>
        <taxon>Dikarya</taxon>
        <taxon>Basidiomycota</taxon>
        <taxon>Agaricomycotina</taxon>
        <taxon>Agaricomycetes</taxon>
        <taxon>Agaricomycetidae</taxon>
        <taxon>Boletales</taxon>
        <taxon>Suillineae</taxon>
        <taxon>Rhizopogonaceae</taxon>
        <taxon>Rhizopogon</taxon>
    </lineage>
</organism>